<keyword evidence="4 7" id="KW-0547">Nucleotide-binding</keyword>
<feature type="compositionally biased region" description="Low complexity" evidence="8">
    <location>
        <begin position="519"/>
        <end position="564"/>
    </location>
</feature>
<dbReference type="InterPro" id="IPR008271">
    <property type="entry name" value="Ser/Thr_kinase_AS"/>
</dbReference>
<keyword evidence="11" id="KW-1185">Reference proteome</keyword>
<protein>
    <recommendedName>
        <fullName evidence="1">non-specific serine/threonine protein kinase</fullName>
        <ecNumber evidence="1">2.7.11.1</ecNumber>
    </recommendedName>
</protein>
<keyword evidence="6 7" id="KW-0067">ATP-binding</keyword>
<dbReference type="Pfam" id="PF00069">
    <property type="entry name" value="Pkinase"/>
    <property type="match status" value="1"/>
</dbReference>
<dbReference type="STRING" id="479435.Kfla_5621"/>
<gene>
    <name evidence="10" type="ordered locus">Kfla_5621</name>
</gene>
<feature type="compositionally biased region" description="Polar residues" evidence="8">
    <location>
        <begin position="610"/>
        <end position="626"/>
    </location>
</feature>
<dbReference type="SMART" id="SM00220">
    <property type="entry name" value="S_TKc"/>
    <property type="match status" value="1"/>
</dbReference>
<dbReference type="Gene3D" id="3.30.200.20">
    <property type="entry name" value="Phosphorylase Kinase, domain 1"/>
    <property type="match status" value="1"/>
</dbReference>
<dbReference type="PANTHER" id="PTHR43289:SF6">
    <property type="entry name" value="SERINE_THREONINE-PROTEIN KINASE NEKL-3"/>
    <property type="match status" value="1"/>
</dbReference>
<dbReference type="CDD" id="cd14014">
    <property type="entry name" value="STKc_PknB_like"/>
    <property type="match status" value="1"/>
</dbReference>
<proteinExistence type="predicted"/>
<dbReference type="GO" id="GO:0005524">
    <property type="term" value="F:ATP binding"/>
    <property type="evidence" value="ECO:0007669"/>
    <property type="project" value="UniProtKB-UniRule"/>
</dbReference>
<feature type="binding site" evidence="7">
    <location>
        <position position="44"/>
    </location>
    <ligand>
        <name>ATP</name>
        <dbReference type="ChEBI" id="CHEBI:30616"/>
    </ligand>
</feature>
<evidence type="ECO:0000256" key="8">
    <source>
        <dbReference type="SAM" id="MobiDB-lite"/>
    </source>
</evidence>
<dbReference type="EMBL" id="CP001736">
    <property type="protein sequence ID" value="ADB34627.1"/>
    <property type="molecule type" value="Genomic_DNA"/>
</dbReference>
<dbReference type="EC" id="2.7.11.1" evidence="1"/>
<dbReference type="eggNOG" id="COG0515">
    <property type="taxonomic scope" value="Bacteria"/>
</dbReference>
<feature type="compositionally biased region" description="Low complexity" evidence="8">
    <location>
        <begin position="627"/>
        <end position="652"/>
    </location>
</feature>
<feature type="region of interest" description="Disordered" evidence="8">
    <location>
        <begin position="610"/>
        <end position="690"/>
    </location>
</feature>
<evidence type="ECO:0000313" key="11">
    <source>
        <dbReference type="Proteomes" id="UP000007967"/>
    </source>
</evidence>
<dbReference type="InterPro" id="IPR011009">
    <property type="entry name" value="Kinase-like_dom_sf"/>
</dbReference>
<dbReference type="Gene3D" id="1.10.510.10">
    <property type="entry name" value="Transferase(Phosphotransferase) domain 1"/>
    <property type="match status" value="1"/>
</dbReference>
<dbReference type="RefSeq" id="WP_012923181.1">
    <property type="nucleotide sequence ID" value="NC_013729.1"/>
</dbReference>
<evidence type="ECO:0000256" key="1">
    <source>
        <dbReference type="ARBA" id="ARBA00012513"/>
    </source>
</evidence>
<dbReference type="AlphaFoldDB" id="D2PP31"/>
<keyword evidence="2 10" id="KW-0723">Serine/threonine-protein kinase</keyword>
<evidence type="ECO:0000256" key="6">
    <source>
        <dbReference type="ARBA" id="ARBA00022840"/>
    </source>
</evidence>
<sequence>MADPAGNGSLLAKRYRLLGSLGRGGMGIVWQARDEVLGREVAVKEVLLPPELPAEGQAVLRQRTLREARSAARLSHPNVVTVYDVVEEDGRPWIVMELVRSRTLADAIREDGALPWRDVAGIGVQVLAALQAAHAAGVLHRDVKPSNVLLAEDGRVVLTDFGIASLEGDTSLTLSGTLVGSPAFIAPERVQAHGAGPESDLWSLGATLYTAVEGRPPHDRGAALPTLTAAVTEPPDPAPSAGPLWPAIDGLLRKKPAERIDAREASRLLHQALNTRNQPAAPTPPVNPTPDSGQRTRVLPVPPNITRGPDPATPTATPTAPPAAAGAAVGSAAAGASASSAPVDASTAPATDTAAAGPATGAGDAGRDASTPPEIEAASRPADAAAPTPETAAAPAAAESPAAGTAPTPTGGAVPHAAPAGAPPSGPPESDASRSTGDGAVPPAAAAAAAAGAGAGAGMPSAPTEAAAPPDDFGSPSSPANASAGTSARATAAGAEAGVAPASADARPTADSPFAPTDAGATPVRTGGAAPPAPAGARVAGESPFAPAAGAAASPPAVGTSGAAAGSGGGTPAAPTQAAGGKRRLGLVLVACLVVVGAVVGWVFRPTDDPGSNTPEAGGSSSPAPQSTGVSSPAPSATATGTPSASTTSKPATTPPPATTSRPSTTPSTAPTTPPTTVPTTGGVPAGYRRHTDATGFSLAVPAGWTARRNGQQVSFREPGGSRLLLIDQTDQPKADPVADWQQQERARRDGYAGYRRIRIDAVDYFDKAADWEFTYAAGSGRQHVLIRGVVTSPNQAYGIYWSTPDSQWGESQAMLRTFTETFRPAS</sequence>
<dbReference type="PROSITE" id="PS00108">
    <property type="entry name" value="PROTEIN_KINASE_ST"/>
    <property type="match status" value="1"/>
</dbReference>
<dbReference type="GO" id="GO:0004674">
    <property type="term" value="F:protein serine/threonine kinase activity"/>
    <property type="evidence" value="ECO:0007669"/>
    <property type="project" value="UniProtKB-KW"/>
</dbReference>
<evidence type="ECO:0000256" key="2">
    <source>
        <dbReference type="ARBA" id="ARBA00022527"/>
    </source>
</evidence>
<evidence type="ECO:0000256" key="3">
    <source>
        <dbReference type="ARBA" id="ARBA00022679"/>
    </source>
</evidence>
<feature type="compositionally biased region" description="Low complexity" evidence="8">
    <location>
        <begin position="439"/>
        <end position="463"/>
    </location>
</feature>
<dbReference type="PROSITE" id="PS50011">
    <property type="entry name" value="PROTEIN_KINASE_DOM"/>
    <property type="match status" value="1"/>
</dbReference>
<feature type="compositionally biased region" description="Low complexity" evidence="8">
    <location>
        <begin position="306"/>
        <end position="324"/>
    </location>
</feature>
<feature type="compositionally biased region" description="Low complexity" evidence="8">
    <location>
        <begin position="378"/>
        <end position="420"/>
    </location>
</feature>
<dbReference type="PANTHER" id="PTHR43289">
    <property type="entry name" value="MITOGEN-ACTIVATED PROTEIN KINASE KINASE KINASE 20-RELATED"/>
    <property type="match status" value="1"/>
</dbReference>
<name>D2PP31_KRIFD</name>
<evidence type="ECO:0000313" key="10">
    <source>
        <dbReference type="EMBL" id="ADB34627.1"/>
    </source>
</evidence>
<feature type="region of interest" description="Disordered" evidence="8">
    <location>
        <begin position="341"/>
        <end position="578"/>
    </location>
</feature>
<reference evidence="11" key="1">
    <citation type="submission" date="2009-09" db="EMBL/GenBank/DDBJ databases">
        <title>The complete genome of Kribbella flavida DSM 17836.</title>
        <authorList>
            <consortium name="US DOE Joint Genome Institute (JGI-PGF)"/>
            <person name="Lucas S."/>
            <person name="Copeland A."/>
            <person name="Lapidus A."/>
            <person name="Glavina del Rio T."/>
            <person name="Dalin E."/>
            <person name="Tice H."/>
            <person name="Bruce D."/>
            <person name="Goodwin L."/>
            <person name="Pitluck S."/>
            <person name="Kyrpides N."/>
            <person name="Mavromatis K."/>
            <person name="Ivanova N."/>
            <person name="Saunders E."/>
            <person name="Brettin T."/>
            <person name="Detter J.C."/>
            <person name="Han C."/>
            <person name="Larimer F."/>
            <person name="Land M."/>
            <person name="Hauser L."/>
            <person name="Markowitz V."/>
            <person name="Cheng J.-F."/>
            <person name="Hugenholtz P."/>
            <person name="Woyke T."/>
            <person name="Wu D."/>
            <person name="Pukall R."/>
            <person name="Klenk H.-P."/>
            <person name="Eisen J.A."/>
        </authorList>
    </citation>
    <scope>NUCLEOTIDE SEQUENCE [LARGE SCALE GENOMIC DNA]</scope>
    <source>
        <strain evidence="11">DSM 17836 / JCM 10339 / NBRC 14399</strain>
    </source>
</reference>
<dbReference type="KEGG" id="kfl:Kfla_5621"/>
<keyword evidence="5 10" id="KW-0418">Kinase</keyword>
<dbReference type="PROSITE" id="PS00107">
    <property type="entry name" value="PROTEIN_KINASE_ATP"/>
    <property type="match status" value="1"/>
</dbReference>
<evidence type="ECO:0000256" key="5">
    <source>
        <dbReference type="ARBA" id="ARBA00022777"/>
    </source>
</evidence>
<dbReference type="SUPFAM" id="SSF56112">
    <property type="entry name" value="Protein kinase-like (PK-like)"/>
    <property type="match status" value="1"/>
</dbReference>
<reference evidence="10 11" key="2">
    <citation type="journal article" date="2010" name="Stand. Genomic Sci.">
        <title>Complete genome sequence of Kribbella flavida type strain (IFO 14399).</title>
        <authorList>
            <person name="Pukall R."/>
            <person name="Lapidus A."/>
            <person name="Glavina Del Rio T."/>
            <person name="Copeland A."/>
            <person name="Tice H."/>
            <person name="Cheng J.-F."/>
            <person name="Lucas S."/>
            <person name="Chen F."/>
            <person name="Nolan M."/>
            <person name="LaButti K."/>
            <person name="Pati A."/>
            <person name="Ivanova N."/>
            <person name="Mavrommatis K."/>
            <person name="Mikhailova N."/>
            <person name="Pitluck S."/>
            <person name="Bruce D."/>
            <person name="Goodwin L."/>
            <person name="Land M."/>
            <person name="Hauser L."/>
            <person name="Chang Y.-J."/>
            <person name="Jeffries C.D."/>
            <person name="Chen A."/>
            <person name="Palaniappan K."/>
            <person name="Chain P."/>
            <person name="Rohde M."/>
            <person name="Goeker M."/>
            <person name="Bristow J."/>
            <person name="Eisen J.A."/>
            <person name="Markowitz V."/>
            <person name="Hugenholtz P."/>
            <person name="Kyrpides N.C."/>
            <person name="Klenk H.-P."/>
            <person name="Brettin T."/>
        </authorList>
    </citation>
    <scope>NUCLEOTIDE SEQUENCE [LARGE SCALE GENOMIC DNA]</scope>
    <source>
        <strain evidence="11">DSM 17836 / JCM 10339 / NBRC 14399</strain>
    </source>
</reference>
<evidence type="ECO:0000259" key="9">
    <source>
        <dbReference type="PROSITE" id="PS50011"/>
    </source>
</evidence>
<dbReference type="Proteomes" id="UP000007967">
    <property type="component" value="Chromosome"/>
</dbReference>
<evidence type="ECO:0000256" key="4">
    <source>
        <dbReference type="ARBA" id="ARBA00022741"/>
    </source>
</evidence>
<feature type="domain" description="Protein kinase" evidence="9">
    <location>
        <begin position="15"/>
        <end position="273"/>
    </location>
</feature>
<accession>D2PP31</accession>
<dbReference type="InterPro" id="IPR000719">
    <property type="entry name" value="Prot_kinase_dom"/>
</dbReference>
<feature type="compositionally biased region" description="Low complexity" evidence="8">
    <location>
        <begin position="341"/>
        <end position="362"/>
    </location>
</feature>
<feature type="region of interest" description="Disordered" evidence="8">
    <location>
        <begin position="274"/>
        <end position="324"/>
    </location>
</feature>
<feature type="compositionally biased region" description="Low complexity" evidence="8">
    <location>
        <begin position="659"/>
        <end position="671"/>
    </location>
</feature>
<dbReference type="OrthoDB" id="9762169at2"/>
<feature type="compositionally biased region" description="Low complexity" evidence="8">
    <location>
        <begin position="474"/>
        <end position="506"/>
    </location>
</feature>
<organism evidence="10 11">
    <name type="scientific">Kribbella flavida (strain DSM 17836 / JCM 10339 / NBRC 14399)</name>
    <dbReference type="NCBI Taxonomy" id="479435"/>
    <lineage>
        <taxon>Bacteria</taxon>
        <taxon>Bacillati</taxon>
        <taxon>Actinomycetota</taxon>
        <taxon>Actinomycetes</taxon>
        <taxon>Propionibacteriales</taxon>
        <taxon>Kribbellaceae</taxon>
        <taxon>Kribbella</taxon>
    </lineage>
</organism>
<evidence type="ECO:0000256" key="7">
    <source>
        <dbReference type="PROSITE-ProRule" id="PRU10141"/>
    </source>
</evidence>
<feature type="compositionally biased region" description="Low complexity" evidence="8">
    <location>
        <begin position="678"/>
        <end position="687"/>
    </location>
</feature>
<keyword evidence="3" id="KW-0808">Transferase</keyword>
<dbReference type="InterPro" id="IPR017441">
    <property type="entry name" value="Protein_kinase_ATP_BS"/>
</dbReference>
<dbReference type="HOGENOM" id="CLU_000288_63_44_11"/>